<sequence length="95" mass="10180">MRADVGRDAIEIAVTGCLTRDTCAFLADEIEKAFARDPEALVLVDVDGALHLEPAAVRHVLEAMNGPQAGHRRAGLRVVGTQHERTCLVVPVEAP</sequence>
<name>Z9JQM1_9MICO</name>
<dbReference type="Proteomes" id="UP000023067">
    <property type="component" value="Unassembled WGS sequence"/>
</dbReference>
<protein>
    <recommendedName>
        <fullName evidence="3">STAS domain-containing protein</fullName>
    </recommendedName>
</protein>
<proteinExistence type="predicted"/>
<evidence type="ECO:0000313" key="2">
    <source>
        <dbReference type="Proteomes" id="UP000023067"/>
    </source>
</evidence>
<dbReference type="STRING" id="396014.BF93_03640"/>
<gene>
    <name evidence="1" type="ORF">BF93_03640</name>
</gene>
<dbReference type="AlphaFoldDB" id="Z9JQM1"/>
<organism evidence="1 2">
    <name type="scientific">Brachybacterium phenoliresistens</name>
    <dbReference type="NCBI Taxonomy" id="396014"/>
    <lineage>
        <taxon>Bacteria</taxon>
        <taxon>Bacillati</taxon>
        <taxon>Actinomycetota</taxon>
        <taxon>Actinomycetes</taxon>
        <taxon>Micrococcales</taxon>
        <taxon>Dermabacteraceae</taxon>
        <taxon>Brachybacterium</taxon>
    </lineage>
</organism>
<comment type="caution">
    <text evidence="1">The sequence shown here is derived from an EMBL/GenBank/DDBJ whole genome shotgun (WGS) entry which is preliminary data.</text>
</comment>
<accession>Z9JQM1</accession>
<dbReference type="PATRIC" id="fig|396014.3.peg.2759"/>
<keyword evidence="2" id="KW-1185">Reference proteome</keyword>
<dbReference type="HOGENOM" id="CLU_2367312_0_0_11"/>
<dbReference type="EMBL" id="JDYK01000015">
    <property type="protein sequence ID" value="EWS80489.1"/>
    <property type="molecule type" value="Genomic_DNA"/>
</dbReference>
<evidence type="ECO:0008006" key="3">
    <source>
        <dbReference type="Google" id="ProtNLM"/>
    </source>
</evidence>
<reference evidence="1 2" key="1">
    <citation type="submission" date="2014-02" db="EMBL/GenBank/DDBJ databases">
        <title>Genome sequence of Brachybacterium phenoliresistens strain W13A50.</title>
        <authorList>
            <person name="Wang X."/>
        </authorList>
    </citation>
    <scope>NUCLEOTIDE SEQUENCE [LARGE SCALE GENOMIC DNA]</scope>
    <source>
        <strain evidence="1 2">W13A50</strain>
    </source>
</reference>
<evidence type="ECO:0000313" key="1">
    <source>
        <dbReference type="EMBL" id="EWS80489.1"/>
    </source>
</evidence>